<gene>
    <name evidence="2" type="ORF">RS694_18025</name>
</gene>
<evidence type="ECO:0000313" key="3">
    <source>
        <dbReference type="Proteomes" id="UP000186110"/>
    </source>
</evidence>
<sequence length="135" mass="14696">MHIPLTAPHLSKPVWLLLAVYFIASLTHFAHNAEFIAIYPNMPAFITRETVYWAWLAVSSLGVAGLIVSRLGLHALGALLLMAYGVCGLDGLLHYTLALCTEHTLATNLTIWFEVLAGSALAVGAVCMAWHRVKN</sequence>
<feature type="transmembrane region" description="Helical" evidence="1">
    <location>
        <begin position="12"/>
        <end position="30"/>
    </location>
</feature>
<proteinExistence type="predicted"/>
<keyword evidence="1" id="KW-1133">Transmembrane helix</keyword>
<keyword evidence="1" id="KW-0812">Transmembrane</keyword>
<dbReference type="RefSeq" id="WP_029709503.1">
    <property type="nucleotide sequence ID" value="NZ_CP019239.1"/>
</dbReference>
<evidence type="ECO:0000313" key="2">
    <source>
        <dbReference type="EMBL" id="APW44238.1"/>
    </source>
</evidence>
<feature type="transmembrane region" description="Helical" evidence="1">
    <location>
        <begin position="75"/>
        <end position="97"/>
    </location>
</feature>
<name>A0A1P8KE70_9BURK</name>
<dbReference type="Proteomes" id="UP000186110">
    <property type="component" value="Chromosome"/>
</dbReference>
<dbReference type="EMBL" id="CP019239">
    <property type="protein sequence ID" value="APW44238.1"/>
    <property type="molecule type" value="Genomic_DNA"/>
</dbReference>
<accession>A0A1P8KE70</accession>
<dbReference type="AlphaFoldDB" id="A0A1P8KE70"/>
<dbReference type="KEGG" id="rsb:RS694_18025"/>
<evidence type="ECO:0000256" key="1">
    <source>
        <dbReference type="SAM" id="Phobius"/>
    </source>
</evidence>
<keyword evidence="3" id="KW-1185">Reference proteome</keyword>
<feature type="transmembrane region" description="Helical" evidence="1">
    <location>
        <begin position="109"/>
        <end position="130"/>
    </location>
</feature>
<feature type="transmembrane region" description="Helical" evidence="1">
    <location>
        <begin position="50"/>
        <end position="68"/>
    </location>
</feature>
<reference evidence="2 3" key="1">
    <citation type="submission" date="2017-01" db="EMBL/GenBank/DDBJ databases">
        <authorList>
            <person name="Mah S.A."/>
            <person name="Swanson W.J."/>
            <person name="Moy G.W."/>
            <person name="Vacquier V.D."/>
        </authorList>
    </citation>
    <scope>NUCLEOTIDE SEQUENCE [LARGE SCALE GENOMIC DNA]</scope>
    <source>
        <strain evidence="2 3">DSM 22694</strain>
    </source>
</reference>
<organism evidence="2 3">
    <name type="scientific">Rhodoferax saidenbachensis</name>
    <dbReference type="NCBI Taxonomy" id="1484693"/>
    <lineage>
        <taxon>Bacteria</taxon>
        <taxon>Pseudomonadati</taxon>
        <taxon>Pseudomonadota</taxon>
        <taxon>Betaproteobacteria</taxon>
        <taxon>Burkholderiales</taxon>
        <taxon>Comamonadaceae</taxon>
        <taxon>Rhodoferax</taxon>
    </lineage>
</organism>
<protein>
    <submittedName>
        <fullName evidence="2">Uncharacterized protein</fullName>
    </submittedName>
</protein>
<keyword evidence="1" id="KW-0472">Membrane</keyword>